<dbReference type="eggNOG" id="ENOG502RZ8N">
    <property type="taxonomic scope" value="Eukaryota"/>
</dbReference>
<keyword evidence="2" id="KW-1133">Transmembrane helix</keyword>
<keyword evidence="2" id="KW-0812">Transmembrane</keyword>
<sequence>MTVPHRIDTGSDYSLVQWNPDAPDTADATRRGQPIKRRLLVRDSQYEILPRPSSNDAVSSPGDGRTRPQPRHKGSWGWSWELLSVAMVIGCFGGIIGLLISLDGGPVPDWGAGFTVNAVLSIIVTVMKGAIGIVIAECLSQLKWSWFKRSRRLIDLVIWDEASRGAWGARRLLMTARTWYLGYIGALTVLAAFIIGPSIQQTVEVVVRQVELPSNATMPVCNSSYYQNVGLGGGAGLNKVDLTMLGSIYNGFVQTTTLSGLRPNCPSGNCTFGMYQSLGLCTECFDRSDELIFLNTTSNETIAGEECTKSYSCAKLWPGGGRALSAYGTINSTVDDVFNLTDDSSVTSVDRMTDPIVYEWKAVTDPRDTKVYRPPRATQCKVRFCVKTYESSIEAGEFRERLINSTWAKSLIVGDSLDLASNITIPVDPCYVDGAPITPPPGDNIAGDNPCVYRLPDMSSLAFANSFDSFVIGSGSSIASNRHSFENDVIQAMYGLFKSEDLMSEELGSFASVDRAWASMATVVTDYARSAPDTCGGATALGIQLQDELYLKVHWVWLTPTAVVFAVSVAFFVATVIHSWGEDLWKSSPLAFLAATAWSDGRKMAVQDIWKDEETQADKAALERSAKRLEVRLEPGNRYG</sequence>
<proteinExistence type="predicted"/>
<evidence type="ECO:0000313" key="4">
    <source>
        <dbReference type="Proteomes" id="UP000030752"/>
    </source>
</evidence>
<protein>
    <submittedName>
        <fullName evidence="3">Uncharacterized protein</fullName>
    </submittedName>
</protein>
<name>W2RLD0_CYPE1</name>
<dbReference type="PANTHER" id="PTHR35394">
    <property type="entry name" value="DUF3176 DOMAIN-CONTAINING PROTEIN"/>
    <property type="match status" value="1"/>
</dbReference>
<keyword evidence="4" id="KW-1185">Reference proteome</keyword>
<dbReference type="AlphaFoldDB" id="W2RLD0"/>
<gene>
    <name evidence="3" type="ORF">HMPREF1541_08278</name>
</gene>
<organism evidence="3 4">
    <name type="scientific">Cyphellophora europaea (strain CBS 101466)</name>
    <name type="common">Phialophora europaea</name>
    <dbReference type="NCBI Taxonomy" id="1220924"/>
    <lineage>
        <taxon>Eukaryota</taxon>
        <taxon>Fungi</taxon>
        <taxon>Dikarya</taxon>
        <taxon>Ascomycota</taxon>
        <taxon>Pezizomycotina</taxon>
        <taxon>Eurotiomycetes</taxon>
        <taxon>Chaetothyriomycetidae</taxon>
        <taxon>Chaetothyriales</taxon>
        <taxon>Cyphellophoraceae</taxon>
        <taxon>Cyphellophora</taxon>
    </lineage>
</organism>
<keyword evidence="2" id="KW-0472">Membrane</keyword>
<dbReference type="RefSeq" id="XP_008720819.1">
    <property type="nucleotide sequence ID" value="XM_008722597.1"/>
</dbReference>
<dbReference type="GeneID" id="19975617"/>
<feature type="transmembrane region" description="Helical" evidence="2">
    <location>
        <begin position="180"/>
        <end position="199"/>
    </location>
</feature>
<dbReference type="PANTHER" id="PTHR35394:SF5">
    <property type="entry name" value="DUF3176 DOMAIN-CONTAINING PROTEIN"/>
    <property type="match status" value="1"/>
</dbReference>
<dbReference type="Pfam" id="PF11374">
    <property type="entry name" value="DUF3176"/>
    <property type="match status" value="1"/>
</dbReference>
<feature type="transmembrane region" description="Helical" evidence="2">
    <location>
        <begin position="114"/>
        <end position="139"/>
    </location>
</feature>
<reference evidence="3 4" key="1">
    <citation type="submission" date="2013-03" db="EMBL/GenBank/DDBJ databases">
        <title>The Genome Sequence of Phialophora europaea CBS 101466.</title>
        <authorList>
            <consortium name="The Broad Institute Genomics Platform"/>
            <person name="Cuomo C."/>
            <person name="de Hoog S."/>
            <person name="Gorbushina A."/>
            <person name="Walker B."/>
            <person name="Young S.K."/>
            <person name="Zeng Q."/>
            <person name="Gargeya S."/>
            <person name="Fitzgerald M."/>
            <person name="Haas B."/>
            <person name="Abouelleil A."/>
            <person name="Allen A.W."/>
            <person name="Alvarado L."/>
            <person name="Arachchi H.M."/>
            <person name="Berlin A.M."/>
            <person name="Chapman S.B."/>
            <person name="Gainer-Dewar J."/>
            <person name="Goldberg J."/>
            <person name="Griggs A."/>
            <person name="Gujja S."/>
            <person name="Hansen M."/>
            <person name="Howarth C."/>
            <person name="Imamovic A."/>
            <person name="Ireland A."/>
            <person name="Larimer J."/>
            <person name="McCowan C."/>
            <person name="Murphy C."/>
            <person name="Pearson M."/>
            <person name="Poon T.W."/>
            <person name="Priest M."/>
            <person name="Roberts A."/>
            <person name="Saif S."/>
            <person name="Shea T."/>
            <person name="Sisk P."/>
            <person name="Sykes S."/>
            <person name="Wortman J."/>
            <person name="Nusbaum C."/>
            <person name="Birren B."/>
        </authorList>
    </citation>
    <scope>NUCLEOTIDE SEQUENCE [LARGE SCALE GENOMIC DNA]</scope>
    <source>
        <strain evidence="3 4">CBS 101466</strain>
    </source>
</reference>
<dbReference type="STRING" id="1220924.W2RLD0"/>
<accession>W2RLD0</accession>
<feature type="region of interest" description="Disordered" evidence="1">
    <location>
        <begin position="14"/>
        <end position="33"/>
    </location>
</feature>
<evidence type="ECO:0000313" key="3">
    <source>
        <dbReference type="EMBL" id="ETN37287.1"/>
    </source>
</evidence>
<dbReference type="InParanoid" id="W2RLD0"/>
<dbReference type="OrthoDB" id="5242705at2759"/>
<evidence type="ECO:0000256" key="1">
    <source>
        <dbReference type="SAM" id="MobiDB-lite"/>
    </source>
</evidence>
<dbReference type="InterPro" id="IPR021514">
    <property type="entry name" value="DUF3176"/>
</dbReference>
<feature type="transmembrane region" description="Helical" evidence="2">
    <location>
        <begin position="555"/>
        <end position="577"/>
    </location>
</feature>
<dbReference type="Proteomes" id="UP000030752">
    <property type="component" value="Unassembled WGS sequence"/>
</dbReference>
<dbReference type="VEuPathDB" id="FungiDB:HMPREF1541_08278"/>
<dbReference type="EMBL" id="KB822724">
    <property type="protein sequence ID" value="ETN37287.1"/>
    <property type="molecule type" value="Genomic_DNA"/>
</dbReference>
<feature type="region of interest" description="Disordered" evidence="1">
    <location>
        <begin position="50"/>
        <end position="73"/>
    </location>
</feature>
<dbReference type="HOGENOM" id="CLU_015092_4_1_1"/>
<evidence type="ECO:0000256" key="2">
    <source>
        <dbReference type="SAM" id="Phobius"/>
    </source>
</evidence>
<feature type="transmembrane region" description="Helical" evidence="2">
    <location>
        <begin position="80"/>
        <end position="102"/>
    </location>
</feature>